<dbReference type="AlphaFoldDB" id="A0A4Y9ZCJ0"/>
<name>A0A4Y9ZCJ0_9AGAM</name>
<protein>
    <submittedName>
        <fullName evidence="2">Uncharacterized protein</fullName>
    </submittedName>
</protein>
<dbReference type="EMBL" id="SEOQ01000047">
    <property type="protein sequence ID" value="TFY71521.1"/>
    <property type="molecule type" value="Genomic_DNA"/>
</dbReference>
<comment type="caution">
    <text evidence="2">The sequence shown here is derived from an EMBL/GenBank/DDBJ whole genome shotgun (WGS) entry which is preliminary data.</text>
</comment>
<feature type="compositionally biased region" description="Basic residues" evidence="1">
    <location>
        <begin position="70"/>
        <end position="80"/>
    </location>
</feature>
<reference evidence="2 3" key="1">
    <citation type="submission" date="2019-02" db="EMBL/GenBank/DDBJ databases">
        <title>Genome sequencing of the rare red list fungi Dentipellis fragilis.</title>
        <authorList>
            <person name="Buettner E."/>
            <person name="Kellner H."/>
        </authorList>
    </citation>
    <scope>NUCLEOTIDE SEQUENCE [LARGE SCALE GENOMIC DNA]</scope>
    <source>
        <strain evidence="2 3">DSM 105465</strain>
    </source>
</reference>
<proteinExistence type="predicted"/>
<dbReference type="Proteomes" id="UP000298327">
    <property type="component" value="Unassembled WGS sequence"/>
</dbReference>
<organism evidence="2 3">
    <name type="scientific">Dentipellis fragilis</name>
    <dbReference type="NCBI Taxonomy" id="205917"/>
    <lineage>
        <taxon>Eukaryota</taxon>
        <taxon>Fungi</taxon>
        <taxon>Dikarya</taxon>
        <taxon>Basidiomycota</taxon>
        <taxon>Agaricomycotina</taxon>
        <taxon>Agaricomycetes</taxon>
        <taxon>Russulales</taxon>
        <taxon>Hericiaceae</taxon>
        <taxon>Dentipellis</taxon>
    </lineage>
</organism>
<feature type="region of interest" description="Disordered" evidence="1">
    <location>
        <begin position="37"/>
        <end position="88"/>
    </location>
</feature>
<evidence type="ECO:0000313" key="2">
    <source>
        <dbReference type="EMBL" id="TFY71521.1"/>
    </source>
</evidence>
<keyword evidence="3" id="KW-1185">Reference proteome</keyword>
<feature type="compositionally biased region" description="Basic and acidic residues" evidence="1">
    <location>
        <begin position="59"/>
        <end position="69"/>
    </location>
</feature>
<gene>
    <name evidence="2" type="ORF">EVG20_g1458</name>
</gene>
<sequence length="136" mass="15322">MRYLAPGRQYNIVLLLLLRRSNTHLEFEGSQIPEHIKLDARKPSRPFRSTLSPPPSVHPARDVDTGDPHQHRHPYHRHAKPPNAQRQTSHVIAHLSPIHVHPSVHLPTTRHASWPSISLASCKTRRADSDAEGAAP</sequence>
<evidence type="ECO:0000313" key="3">
    <source>
        <dbReference type="Proteomes" id="UP000298327"/>
    </source>
</evidence>
<accession>A0A4Y9ZCJ0</accession>
<evidence type="ECO:0000256" key="1">
    <source>
        <dbReference type="SAM" id="MobiDB-lite"/>
    </source>
</evidence>